<dbReference type="EMBL" id="JAAXOX010000010">
    <property type="protein sequence ID" value="NKY23939.1"/>
    <property type="molecule type" value="Genomic_DNA"/>
</dbReference>
<comment type="subcellular location">
    <subcellularLocation>
        <location evidence="1">Endomembrane system</location>
        <topology evidence="1">Multi-pass membrane protein</topology>
    </subcellularLocation>
</comment>
<keyword evidence="6" id="KW-0808">Transferase</keyword>
<gene>
    <name evidence="6" type="ORF">HGA03_14805</name>
</gene>
<evidence type="ECO:0000313" key="6">
    <source>
        <dbReference type="EMBL" id="NKY23939.1"/>
    </source>
</evidence>
<evidence type="ECO:0000256" key="1">
    <source>
        <dbReference type="ARBA" id="ARBA00004127"/>
    </source>
</evidence>
<dbReference type="Pfam" id="PF04191">
    <property type="entry name" value="PEMT"/>
    <property type="match status" value="1"/>
</dbReference>
<evidence type="ECO:0000256" key="5">
    <source>
        <dbReference type="SAM" id="Phobius"/>
    </source>
</evidence>
<dbReference type="AlphaFoldDB" id="A0A7X6KXB2"/>
<protein>
    <submittedName>
        <fullName evidence="6">Isoprenylcysteine carboxylmethyltransferase family protein</fullName>
    </submittedName>
</protein>
<dbReference type="PANTHER" id="PTHR12714:SF24">
    <property type="entry name" value="SLR1182 PROTEIN"/>
    <property type="match status" value="1"/>
</dbReference>
<dbReference type="GO" id="GO:0012505">
    <property type="term" value="C:endomembrane system"/>
    <property type="evidence" value="ECO:0007669"/>
    <property type="project" value="UniProtKB-SubCell"/>
</dbReference>
<dbReference type="InterPro" id="IPR007318">
    <property type="entry name" value="Phopholipid_MeTrfase"/>
</dbReference>
<evidence type="ECO:0000256" key="4">
    <source>
        <dbReference type="ARBA" id="ARBA00023136"/>
    </source>
</evidence>
<dbReference type="GO" id="GO:0008168">
    <property type="term" value="F:methyltransferase activity"/>
    <property type="evidence" value="ECO:0007669"/>
    <property type="project" value="UniProtKB-KW"/>
</dbReference>
<accession>A0A7X6KXB2</accession>
<sequence>MPPLGWAAVAAVAQGVLAVRRRPTVGSITVGALLGAGALAVGLAPVVQFRRSGTTINPVAVDRASTLVTTGIYRHTRNPMYVAMAGGLVAHAVLRRSPATLLPVVGFVAALNRRQIPAEEAALTDRFGAEYQDYCRDVPRWLGPVRPSDQTPAGGTPA</sequence>
<keyword evidence="7" id="KW-1185">Reference proteome</keyword>
<proteinExistence type="predicted"/>
<dbReference type="GO" id="GO:0032259">
    <property type="term" value="P:methylation"/>
    <property type="evidence" value="ECO:0007669"/>
    <property type="project" value="UniProtKB-KW"/>
</dbReference>
<dbReference type="PANTHER" id="PTHR12714">
    <property type="entry name" value="PROTEIN-S ISOPRENYLCYSTEINE O-METHYLTRANSFERASE"/>
    <property type="match status" value="1"/>
</dbReference>
<organism evidence="6 7">
    <name type="scientific">Cellulomonas denverensis</name>
    <dbReference type="NCBI Taxonomy" id="264297"/>
    <lineage>
        <taxon>Bacteria</taxon>
        <taxon>Bacillati</taxon>
        <taxon>Actinomycetota</taxon>
        <taxon>Actinomycetes</taxon>
        <taxon>Micrococcales</taxon>
        <taxon>Cellulomonadaceae</taxon>
        <taxon>Cellulomonas</taxon>
    </lineage>
</organism>
<keyword evidence="3 5" id="KW-1133">Transmembrane helix</keyword>
<keyword evidence="4 5" id="KW-0472">Membrane</keyword>
<dbReference type="Proteomes" id="UP000581206">
    <property type="component" value="Unassembled WGS sequence"/>
</dbReference>
<dbReference type="Gene3D" id="1.20.120.1630">
    <property type="match status" value="1"/>
</dbReference>
<evidence type="ECO:0000256" key="2">
    <source>
        <dbReference type="ARBA" id="ARBA00022692"/>
    </source>
</evidence>
<evidence type="ECO:0000256" key="3">
    <source>
        <dbReference type="ARBA" id="ARBA00022989"/>
    </source>
</evidence>
<reference evidence="6 7" key="1">
    <citation type="submission" date="2020-04" db="EMBL/GenBank/DDBJ databases">
        <title>MicrobeNet Type strains.</title>
        <authorList>
            <person name="Nicholson A.C."/>
        </authorList>
    </citation>
    <scope>NUCLEOTIDE SEQUENCE [LARGE SCALE GENOMIC DNA]</scope>
    <source>
        <strain evidence="6 7">ATCC BAA-788</strain>
    </source>
</reference>
<feature type="transmembrane region" description="Helical" evidence="5">
    <location>
        <begin position="28"/>
        <end position="47"/>
    </location>
</feature>
<keyword evidence="2 5" id="KW-0812">Transmembrane</keyword>
<evidence type="ECO:0000313" key="7">
    <source>
        <dbReference type="Proteomes" id="UP000581206"/>
    </source>
</evidence>
<name>A0A7X6KXB2_9CELL</name>
<comment type="caution">
    <text evidence="6">The sequence shown here is derived from an EMBL/GenBank/DDBJ whole genome shotgun (WGS) entry which is preliminary data.</text>
</comment>
<keyword evidence="6" id="KW-0489">Methyltransferase</keyword>